<name>A0A9D4HJ17_DREPO</name>
<gene>
    <name evidence="2" type="ORF">DPMN_061295</name>
</gene>
<feature type="domain" description="B box-type" evidence="1">
    <location>
        <begin position="91"/>
        <end position="142"/>
    </location>
</feature>
<dbReference type="SMART" id="SM00336">
    <property type="entry name" value="BBOX"/>
    <property type="match status" value="5"/>
</dbReference>
<feature type="domain" description="B box-type" evidence="1">
    <location>
        <begin position="271"/>
        <end position="322"/>
    </location>
</feature>
<protein>
    <recommendedName>
        <fullName evidence="1">B box-type domain-containing protein</fullName>
    </recommendedName>
</protein>
<feature type="domain" description="B box-type" evidence="1">
    <location>
        <begin position="31"/>
        <end position="82"/>
    </location>
</feature>
<organism evidence="2 3">
    <name type="scientific">Dreissena polymorpha</name>
    <name type="common">Zebra mussel</name>
    <name type="synonym">Mytilus polymorpha</name>
    <dbReference type="NCBI Taxonomy" id="45954"/>
    <lineage>
        <taxon>Eukaryota</taxon>
        <taxon>Metazoa</taxon>
        <taxon>Spiralia</taxon>
        <taxon>Lophotrochozoa</taxon>
        <taxon>Mollusca</taxon>
        <taxon>Bivalvia</taxon>
        <taxon>Autobranchia</taxon>
        <taxon>Heteroconchia</taxon>
        <taxon>Euheterodonta</taxon>
        <taxon>Imparidentia</taxon>
        <taxon>Neoheterodontei</taxon>
        <taxon>Myida</taxon>
        <taxon>Dreissenoidea</taxon>
        <taxon>Dreissenidae</taxon>
        <taxon>Dreissena</taxon>
    </lineage>
</organism>
<dbReference type="InterPro" id="IPR000315">
    <property type="entry name" value="Znf_B-box"/>
</dbReference>
<dbReference type="GO" id="GO:0008270">
    <property type="term" value="F:zinc ion binding"/>
    <property type="evidence" value="ECO:0007669"/>
    <property type="project" value="InterPro"/>
</dbReference>
<feature type="domain" description="B box-type" evidence="1">
    <location>
        <begin position="211"/>
        <end position="262"/>
    </location>
</feature>
<reference evidence="2" key="1">
    <citation type="journal article" date="2019" name="bioRxiv">
        <title>The Genome of the Zebra Mussel, Dreissena polymorpha: A Resource for Invasive Species Research.</title>
        <authorList>
            <person name="McCartney M.A."/>
            <person name="Auch B."/>
            <person name="Kono T."/>
            <person name="Mallez S."/>
            <person name="Zhang Y."/>
            <person name="Obille A."/>
            <person name="Becker A."/>
            <person name="Abrahante J.E."/>
            <person name="Garbe J."/>
            <person name="Badalamenti J.P."/>
            <person name="Herman A."/>
            <person name="Mangelson H."/>
            <person name="Liachko I."/>
            <person name="Sullivan S."/>
            <person name="Sone E.D."/>
            <person name="Koren S."/>
            <person name="Silverstein K.A.T."/>
            <person name="Beckman K.B."/>
            <person name="Gohl D.M."/>
        </authorList>
    </citation>
    <scope>NUCLEOTIDE SEQUENCE</scope>
    <source>
        <strain evidence="2">Duluth1</strain>
        <tissue evidence="2">Whole animal</tissue>
    </source>
</reference>
<proteinExistence type="predicted"/>
<evidence type="ECO:0000259" key="1">
    <source>
        <dbReference type="SMART" id="SM00336"/>
    </source>
</evidence>
<accession>A0A9D4HJ17</accession>
<dbReference type="AlphaFoldDB" id="A0A9D4HJ17"/>
<sequence length="353" mass="39740">MEQDVIQSKTGRYEHKIFDDILNSSTCDEDSELKLCDPCGVKHEKKQARNVCEQCENEFLCAECSEHHNVGKVTGSHILVSAEKFIETSKKKPKLCDPCSARNVKKEAQHVCEQCENEFLCSECSENHKVGKLTNTHILVSAEKFIAALKKETKLCDPCSARNVKKEAQHVCEQCENEFLCFECSENHKVGKLTSTHILVSAEKFIAALKKETELCDPCSARNVKKKAQHVCEQCENEFLCFECSENHKVGKLTSTHILVSAEKFIAALKKETKLCDPCSARNVKKEAQHVCEQCKNEFLCIDCSENHNVGKITKTHILVSAEKFIAALKKETKLCDPCSARNVKKEAQHVCQ</sequence>
<evidence type="ECO:0000313" key="3">
    <source>
        <dbReference type="Proteomes" id="UP000828390"/>
    </source>
</evidence>
<evidence type="ECO:0000313" key="2">
    <source>
        <dbReference type="EMBL" id="KAH3718491.1"/>
    </source>
</evidence>
<feature type="domain" description="B box-type" evidence="1">
    <location>
        <begin position="151"/>
        <end position="202"/>
    </location>
</feature>
<comment type="caution">
    <text evidence="2">The sequence shown here is derived from an EMBL/GenBank/DDBJ whole genome shotgun (WGS) entry which is preliminary data.</text>
</comment>
<dbReference type="Proteomes" id="UP000828390">
    <property type="component" value="Unassembled WGS sequence"/>
</dbReference>
<keyword evidence="3" id="KW-1185">Reference proteome</keyword>
<reference evidence="2" key="2">
    <citation type="submission" date="2020-11" db="EMBL/GenBank/DDBJ databases">
        <authorList>
            <person name="McCartney M.A."/>
            <person name="Auch B."/>
            <person name="Kono T."/>
            <person name="Mallez S."/>
            <person name="Becker A."/>
            <person name="Gohl D.M."/>
            <person name="Silverstein K.A.T."/>
            <person name="Koren S."/>
            <person name="Bechman K.B."/>
            <person name="Herman A."/>
            <person name="Abrahante J.E."/>
            <person name="Garbe J."/>
        </authorList>
    </citation>
    <scope>NUCLEOTIDE SEQUENCE</scope>
    <source>
        <strain evidence="2">Duluth1</strain>
        <tissue evidence="2">Whole animal</tissue>
    </source>
</reference>
<dbReference type="EMBL" id="JAIWYP010000013">
    <property type="protein sequence ID" value="KAH3718491.1"/>
    <property type="molecule type" value="Genomic_DNA"/>
</dbReference>